<feature type="transmembrane region" description="Helical" evidence="1">
    <location>
        <begin position="548"/>
        <end position="573"/>
    </location>
</feature>
<feature type="domain" description="Nose resistant-to-fluoxetine protein N-terminal" evidence="3">
    <location>
        <begin position="39"/>
        <end position="190"/>
    </location>
</feature>
<keyword evidence="1" id="KW-1133">Transmembrane helix</keyword>
<dbReference type="PANTHER" id="PTHR11161">
    <property type="entry name" value="O-ACYLTRANSFERASE"/>
    <property type="match status" value="1"/>
</dbReference>
<dbReference type="InterPro" id="IPR002656">
    <property type="entry name" value="Acyl_transf_3_dom"/>
</dbReference>
<feature type="chain" id="PRO_5046097457" evidence="2">
    <location>
        <begin position="21"/>
        <end position="866"/>
    </location>
</feature>
<keyword evidence="4" id="KW-1185">Reference proteome</keyword>
<reference evidence="5" key="1">
    <citation type="submission" date="2025-08" db="UniProtKB">
        <authorList>
            <consortium name="RefSeq"/>
        </authorList>
    </citation>
    <scope>IDENTIFICATION</scope>
    <source>
        <tissue evidence="5">Whole Larva</tissue>
    </source>
</reference>
<feature type="transmembrane region" description="Helical" evidence="1">
    <location>
        <begin position="614"/>
        <end position="636"/>
    </location>
</feature>
<dbReference type="GeneID" id="108568983"/>
<keyword evidence="1" id="KW-0812">Transmembrane</keyword>
<feature type="transmembrane region" description="Helical" evidence="1">
    <location>
        <begin position="506"/>
        <end position="528"/>
    </location>
</feature>
<feature type="transmembrane region" description="Helical" evidence="1">
    <location>
        <begin position="580"/>
        <end position="602"/>
    </location>
</feature>
<gene>
    <name evidence="5" type="primary">LOC108568983</name>
</gene>
<protein>
    <submittedName>
        <fullName evidence="5">Nose resistant to fluoxetine protein 6-like</fullName>
    </submittedName>
</protein>
<feature type="transmembrane region" description="Helical" evidence="1">
    <location>
        <begin position="472"/>
        <end position="494"/>
    </location>
</feature>
<organism evidence="4 5">
    <name type="scientific">Nicrophorus vespilloides</name>
    <name type="common">Boreal carrion beetle</name>
    <dbReference type="NCBI Taxonomy" id="110193"/>
    <lineage>
        <taxon>Eukaryota</taxon>
        <taxon>Metazoa</taxon>
        <taxon>Ecdysozoa</taxon>
        <taxon>Arthropoda</taxon>
        <taxon>Hexapoda</taxon>
        <taxon>Insecta</taxon>
        <taxon>Pterygota</taxon>
        <taxon>Neoptera</taxon>
        <taxon>Endopterygota</taxon>
        <taxon>Coleoptera</taxon>
        <taxon>Polyphaga</taxon>
        <taxon>Staphyliniformia</taxon>
        <taxon>Silphidae</taxon>
        <taxon>Nicrophorinae</taxon>
        <taxon>Nicrophorus</taxon>
    </lineage>
</organism>
<evidence type="ECO:0000313" key="5">
    <source>
        <dbReference type="RefSeq" id="XP_017785829.1"/>
    </source>
</evidence>
<dbReference type="Pfam" id="PF01757">
    <property type="entry name" value="Acyl_transf_3"/>
    <property type="match status" value="1"/>
</dbReference>
<evidence type="ECO:0000313" key="4">
    <source>
        <dbReference type="Proteomes" id="UP000695000"/>
    </source>
</evidence>
<keyword evidence="1" id="KW-0472">Membrane</keyword>
<dbReference type="InterPro" id="IPR052728">
    <property type="entry name" value="O2_lipid_transport_reg"/>
</dbReference>
<feature type="transmembrane region" description="Helical" evidence="1">
    <location>
        <begin position="304"/>
        <end position="328"/>
    </location>
</feature>
<feature type="transmembrane region" description="Helical" evidence="1">
    <location>
        <begin position="706"/>
        <end position="723"/>
    </location>
</feature>
<dbReference type="Proteomes" id="UP000695000">
    <property type="component" value="Unplaced"/>
</dbReference>
<feature type="signal peptide" evidence="2">
    <location>
        <begin position="1"/>
        <end position="20"/>
    </location>
</feature>
<name>A0ABM1NG79_NICVS</name>
<feature type="transmembrane region" description="Helical" evidence="1">
    <location>
        <begin position="412"/>
        <end position="432"/>
    </location>
</feature>
<feature type="transmembrane region" description="Helical" evidence="1">
    <location>
        <begin position="788"/>
        <end position="817"/>
    </location>
</feature>
<feature type="transmembrane region" description="Helical" evidence="1">
    <location>
        <begin position="439"/>
        <end position="460"/>
    </location>
</feature>
<feature type="transmembrane region" description="Helical" evidence="1">
    <location>
        <begin position="202"/>
        <end position="221"/>
    </location>
</feature>
<feature type="transmembrane region" description="Helical" evidence="1">
    <location>
        <begin position="348"/>
        <end position="366"/>
    </location>
</feature>
<dbReference type="PROSITE" id="PS51257">
    <property type="entry name" value="PROKAR_LIPOPROTEIN"/>
    <property type="match status" value="1"/>
</dbReference>
<dbReference type="Pfam" id="PF20146">
    <property type="entry name" value="NRF"/>
    <property type="match status" value="1"/>
</dbReference>
<evidence type="ECO:0000259" key="3">
    <source>
        <dbReference type="SMART" id="SM00703"/>
    </source>
</evidence>
<evidence type="ECO:0000256" key="2">
    <source>
        <dbReference type="SAM" id="SignalP"/>
    </source>
</evidence>
<keyword evidence="2" id="KW-0732">Signal</keyword>
<evidence type="ECO:0000256" key="1">
    <source>
        <dbReference type="SAM" id="Phobius"/>
    </source>
</evidence>
<dbReference type="RefSeq" id="XP_017785829.1">
    <property type="nucleotide sequence ID" value="XM_017930340.1"/>
</dbReference>
<proteinExistence type="predicted"/>
<dbReference type="PANTHER" id="PTHR11161:SF0">
    <property type="entry name" value="O-ACYLTRANSFERASE LIKE PROTEIN"/>
    <property type="match status" value="1"/>
</dbReference>
<dbReference type="InterPro" id="IPR006621">
    <property type="entry name" value="Nose-resist-to-fluoxetine_N"/>
</dbReference>
<sequence length="866" mass="99465">MSWRGVLAVVLFVLSCSGDAQDRKYGILQWPENGAVISNLECKKQMDLLHDHLEKQIPWAYKMIDSSSKINYGILTGNVMDFGNFDECMAVYHKDKETGIEIRPKYCTYSLMLFFPNPIKGDPKERSSLHYSKEVEIFAPKMNRSSTVQEDYITLALSLCLPSACKPSEIEAYIPSVYDMKTFNDDMCQTPETGKEIDTSDIIAIVILSIIMLCVILSTTYDYYLLRTKKESPHLILLAFSVLTNARKVLKTTKNPDQLMCLNGLRSISIMWVMGGHRYSIQPYMPQINKNHIDTWMKQPGSQYILGAPIAVDTFLFISGCLMAYGFIRSQSKPNARFNVFMYYLHRYLRITPALAIVYLVHVSIIRHLSDGPMFPEIFNTIRDNCLEYWWSTFLYVQNYVNMDKICLLHTWYLSMDMHMFLVSPILLIPLVKYTKEMIYVLSGLLVISIVCPFLIVYFYEIKMFDDYYYDYYYYVSHTRLAPWLIGLLCGAIISIYRDKPFRINWITNVIIWTVVLFGMINIIYWGNDVANHYNIWSTSFYLSLHRAAWAVGLSWITFACLKGYGGFINWILCLPIFQVIARLSFCMYLVHFSVLAVSLARIRTPSVFLDYEMLYSCFADVFVTLVVGFVWVLLFESPMVVLEKIIFSGAGRKPKAPKPDEEIAVRRLTDVEEITKIMRLNLMKSKDPETPIDVVVSDVKGEEMASKYVFLILATIVFAALAQENPSEQDNFVAHENLQQPGTYPESNYDGYLVVADYNEKPQTFLASLLPKAKLATQLSLRVVTTVALYTVTAFSFLAVFGIMASIVCTFTPVCYNFQLWIAGLRNVESMRSLVNTDYIDAAANFVQEAVLKYKRLQRAIHTGY</sequence>
<dbReference type="SMART" id="SM00703">
    <property type="entry name" value="NRF"/>
    <property type="match status" value="1"/>
</dbReference>
<accession>A0ABM1NG79</accession>